<dbReference type="PANTHER" id="PTHR31157:SF26">
    <property type="entry name" value="SCP-LIKE EXTRACELLULAR PROTEIN"/>
    <property type="match status" value="1"/>
</dbReference>
<dbReference type="OrthoDB" id="9783944at2"/>
<reference evidence="4 5" key="1">
    <citation type="submission" date="2018-11" db="EMBL/GenBank/DDBJ databases">
        <authorList>
            <person name="Criscuolo A."/>
        </authorList>
    </citation>
    <scope>NUCLEOTIDE SEQUENCE [LARGE SCALE GENOMIC DNA]</scope>
    <source>
        <strain evidence="4">ATB-66</strain>
    </source>
</reference>
<organism evidence="4 5">
    <name type="scientific">Filibacter tadaridae</name>
    <dbReference type="NCBI Taxonomy" id="2483811"/>
    <lineage>
        <taxon>Bacteria</taxon>
        <taxon>Bacillati</taxon>
        <taxon>Bacillota</taxon>
        <taxon>Bacilli</taxon>
        <taxon>Bacillales</taxon>
        <taxon>Caryophanaceae</taxon>
        <taxon>Filibacter</taxon>
    </lineage>
</organism>
<dbReference type="Proteomes" id="UP000270468">
    <property type="component" value="Unassembled WGS sequence"/>
</dbReference>
<evidence type="ECO:0000259" key="3">
    <source>
        <dbReference type="Pfam" id="PF14504"/>
    </source>
</evidence>
<dbReference type="InterPro" id="IPR029410">
    <property type="entry name" value="CAP_assoc"/>
</dbReference>
<dbReference type="Pfam" id="PF14504">
    <property type="entry name" value="CAP_assoc_N"/>
    <property type="match status" value="1"/>
</dbReference>
<dbReference type="AlphaFoldDB" id="A0A3P5XES8"/>
<feature type="region of interest" description="Disordered" evidence="1">
    <location>
        <begin position="41"/>
        <end position="60"/>
    </location>
</feature>
<dbReference type="EMBL" id="UXAV01000042">
    <property type="protein sequence ID" value="VDC29871.1"/>
    <property type="molecule type" value="Genomic_DNA"/>
</dbReference>
<feature type="domain" description="SCP" evidence="2">
    <location>
        <begin position="235"/>
        <end position="343"/>
    </location>
</feature>
<dbReference type="InterPro" id="IPR035940">
    <property type="entry name" value="CAP_sf"/>
</dbReference>
<dbReference type="Pfam" id="PF00188">
    <property type="entry name" value="CAP"/>
    <property type="match status" value="1"/>
</dbReference>
<sequence length="361" mass="41322">MKVIWKIALLLGIVLVLFYYMDDRVQENDLLESPVKRSTAIPVPGNGTGSPMPQTSRPEDGISSFVGKDVDLLIEKMGKPDRIEPSLYGYDWWIYLGQIQFMAGVEKQKVNQIYSSAINSDVSPFEVGQDVKDIYRFSIVETEVDVQIDDNMYTFSLNSEDVKNRILVTFKDVYAQLYIDGIDGKLEGVRFIDPLTLVTHQPYDMAYRGEMISKKYPSSTVQAEVDRAMERQIFELSNIIREKHDVNKLERNYSLNILAREHSKEMALENYFSNDSPQVGNLAERLKESSIEHKQAGENIATNYVDAIEVVHGWLNSPEHRKVLLEEGFTHIGTGAYGRYYTQDFIRMVEDKKEEKGPGTF</sequence>
<dbReference type="CDD" id="cd05379">
    <property type="entry name" value="CAP_bacterial"/>
    <property type="match status" value="1"/>
</dbReference>
<dbReference type="InterPro" id="IPR014044">
    <property type="entry name" value="CAP_dom"/>
</dbReference>
<dbReference type="Gene3D" id="3.40.33.10">
    <property type="entry name" value="CAP"/>
    <property type="match status" value="1"/>
</dbReference>
<accession>A0A3P5XES8</accession>
<name>A0A3P5XES8_9BACL</name>
<dbReference type="PANTHER" id="PTHR31157">
    <property type="entry name" value="SCP DOMAIN-CONTAINING PROTEIN"/>
    <property type="match status" value="1"/>
</dbReference>
<proteinExistence type="predicted"/>
<evidence type="ECO:0000259" key="2">
    <source>
        <dbReference type="Pfam" id="PF00188"/>
    </source>
</evidence>
<feature type="domain" description="CAP-associated" evidence="3">
    <location>
        <begin position="67"/>
        <end position="203"/>
    </location>
</feature>
<gene>
    <name evidence="4" type="ORF">FILTAD_02423</name>
</gene>
<keyword evidence="5" id="KW-1185">Reference proteome</keyword>
<evidence type="ECO:0000313" key="4">
    <source>
        <dbReference type="EMBL" id="VDC29871.1"/>
    </source>
</evidence>
<protein>
    <submittedName>
        <fullName evidence="4">Cysteine-rich secretory protein family protein</fullName>
    </submittedName>
</protein>
<evidence type="ECO:0000256" key="1">
    <source>
        <dbReference type="SAM" id="MobiDB-lite"/>
    </source>
</evidence>
<dbReference type="SUPFAM" id="SSF55797">
    <property type="entry name" value="PR-1-like"/>
    <property type="match status" value="1"/>
</dbReference>
<dbReference type="RefSeq" id="WP_124071043.1">
    <property type="nucleotide sequence ID" value="NZ_CBCRXF010000001.1"/>
</dbReference>
<evidence type="ECO:0000313" key="5">
    <source>
        <dbReference type="Proteomes" id="UP000270468"/>
    </source>
</evidence>